<dbReference type="AlphaFoldDB" id="A0A371QW31"/>
<proteinExistence type="predicted"/>
<dbReference type="EMBL" id="NMUE01000037">
    <property type="protein sequence ID" value="RFA94480.1"/>
    <property type="molecule type" value="Genomic_DNA"/>
</dbReference>
<dbReference type="Proteomes" id="UP000257123">
    <property type="component" value="Unassembled WGS sequence"/>
</dbReference>
<organism evidence="3 5">
    <name type="scientific">Pyrobaculum aerophilum</name>
    <dbReference type="NCBI Taxonomy" id="13773"/>
    <lineage>
        <taxon>Archaea</taxon>
        <taxon>Thermoproteota</taxon>
        <taxon>Thermoprotei</taxon>
        <taxon>Thermoproteales</taxon>
        <taxon>Thermoproteaceae</taxon>
        <taxon>Pyrobaculum</taxon>
    </lineage>
</organism>
<dbReference type="EMBL" id="DUJP01000029">
    <property type="protein sequence ID" value="HII47465.1"/>
    <property type="molecule type" value="Genomic_DNA"/>
</dbReference>
<evidence type="ECO:0000313" key="1">
    <source>
        <dbReference type="EMBL" id="HII47465.1"/>
    </source>
</evidence>
<accession>A0A371QW31</accession>
<dbReference type="Proteomes" id="UP000256877">
    <property type="component" value="Unassembled WGS sequence"/>
</dbReference>
<sequence>MSALIYYLHFKKKERGTVVAVRIVDLCGVDRSCNAEVRKILNALVERGVAVRHKPGVYLISRRDVDRAIKILTRMI</sequence>
<dbReference type="RefSeq" id="WP_011007784.1">
    <property type="nucleotide sequence ID" value="NZ_DAIOPL010000050.1"/>
</dbReference>
<dbReference type="EMBL" id="NMUF01000107">
    <property type="protein sequence ID" value="RFA94181.1"/>
    <property type="molecule type" value="Genomic_DNA"/>
</dbReference>
<dbReference type="GeneID" id="1465550"/>
<gene>
    <name evidence="3" type="ORF">CGL51_10230</name>
    <name evidence="2" type="ORF">CGL52_14705</name>
    <name evidence="1" type="ORF">HA333_08505</name>
</gene>
<evidence type="ECO:0000313" key="5">
    <source>
        <dbReference type="Proteomes" id="UP000257123"/>
    </source>
</evidence>
<evidence type="ECO:0000313" key="4">
    <source>
        <dbReference type="Proteomes" id="UP000256877"/>
    </source>
</evidence>
<reference evidence="1" key="2">
    <citation type="journal article" date="2020" name="bioRxiv">
        <title>A rank-normalized archaeal taxonomy based on genome phylogeny resolves widespread incomplete and uneven classifications.</title>
        <authorList>
            <person name="Rinke C."/>
            <person name="Chuvochina M."/>
            <person name="Mussig A.J."/>
            <person name="Chaumeil P.-A."/>
            <person name="Waite D.W."/>
            <person name="Whitman W.B."/>
            <person name="Parks D.H."/>
            <person name="Hugenholtz P."/>
        </authorList>
    </citation>
    <scope>NUCLEOTIDE SEQUENCE</scope>
    <source>
        <strain evidence="1">UBA8839</strain>
    </source>
</reference>
<reference evidence="4 5" key="1">
    <citation type="submission" date="2017-07" db="EMBL/GenBank/DDBJ databases">
        <title>Draft genome sequence of aerobic hyperthermophilic archaea, Pyrobaculum aerophilum YKB31 and YKB32.</title>
        <authorList>
            <person name="Mochizuki T."/>
            <person name="Berliner A.J."/>
            <person name="Yoshida-Takashima Y."/>
            <person name="Takaki Y."/>
            <person name="Nunoura T."/>
            <person name="Takai K."/>
        </authorList>
    </citation>
    <scope>NUCLEOTIDE SEQUENCE [LARGE SCALE GENOMIC DNA]</scope>
    <source>
        <strain evidence="3 5">YKB31</strain>
        <strain evidence="2 4">YKB32</strain>
    </source>
</reference>
<comment type="caution">
    <text evidence="3">The sequence shown here is derived from an EMBL/GenBank/DDBJ whole genome shotgun (WGS) entry which is preliminary data.</text>
</comment>
<evidence type="ECO:0000313" key="2">
    <source>
        <dbReference type="EMBL" id="RFA94181.1"/>
    </source>
</evidence>
<name>A0A371QW31_9CREN</name>
<dbReference type="Proteomes" id="UP000651120">
    <property type="component" value="Unassembled WGS sequence"/>
</dbReference>
<protein>
    <submittedName>
        <fullName evidence="3">Uncharacterized protein</fullName>
    </submittedName>
</protein>
<evidence type="ECO:0000313" key="3">
    <source>
        <dbReference type="EMBL" id="RFA94480.1"/>
    </source>
</evidence>
<dbReference type="OMA" id="EICGTDR"/>